<dbReference type="SUPFAM" id="SSF81901">
    <property type="entry name" value="HCP-like"/>
    <property type="match status" value="1"/>
</dbReference>
<evidence type="ECO:0000313" key="2">
    <source>
        <dbReference type="Proteomes" id="UP000004088"/>
    </source>
</evidence>
<keyword evidence="2" id="KW-1185">Reference proteome</keyword>
<proteinExistence type="predicted"/>
<protein>
    <submittedName>
        <fullName evidence="1">Sel1 repeat protein</fullName>
    </submittedName>
</protein>
<dbReference type="STRING" id="888741.HMPREF9098_1871"/>
<dbReference type="HOGENOM" id="CLU_1560892_0_0_4"/>
<dbReference type="Proteomes" id="UP000004088">
    <property type="component" value="Unassembled WGS sequence"/>
</dbReference>
<dbReference type="EMBL" id="AEWV01000039">
    <property type="protein sequence ID" value="EGC16674.1"/>
    <property type="molecule type" value="Genomic_DNA"/>
</dbReference>
<name>F0F186_9NEIS</name>
<accession>F0F186</accession>
<dbReference type="InterPro" id="IPR006597">
    <property type="entry name" value="Sel1-like"/>
</dbReference>
<reference evidence="1 2" key="1">
    <citation type="submission" date="2011-01" db="EMBL/GenBank/DDBJ databases">
        <authorList>
            <person name="Muzny D."/>
            <person name="Qin X."/>
            <person name="Deng J."/>
            <person name="Jiang H."/>
            <person name="Liu Y."/>
            <person name="Qu J."/>
            <person name="Song X.-Z."/>
            <person name="Zhang L."/>
            <person name="Thornton R."/>
            <person name="Coyle M."/>
            <person name="Francisco L."/>
            <person name="Jackson L."/>
            <person name="Javaid M."/>
            <person name="Korchina V."/>
            <person name="Kovar C."/>
            <person name="Mata R."/>
            <person name="Mathew T."/>
            <person name="Ngo R."/>
            <person name="Nguyen L."/>
            <person name="Nguyen N."/>
            <person name="Okwuonu G."/>
            <person name="Ongeri F."/>
            <person name="Pham C."/>
            <person name="Simmons D."/>
            <person name="Wilczek-Boney K."/>
            <person name="Hale W."/>
            <person name="Jakkamsetti A."/>
            <person name="Pham P."/>
            <person name="Ruth R."/>
            <person name="San Lucas F."/>
            <person name="Warren J."/>
            <person name="Zhang J."/>
            <person name="Zhao Z."/>
            <person name="Zhou C."/>
            <person name="Zhu D."/>
            <person name="Lee S."/>
            <person name="Bess C."/>
            <person name="Blankenburg K."/>
            <person name="Forbes L."/>
            <person name="Fu Q."/>
            <person name="Gubbala S."/>
            <person name="Hirani K."/>
            <person name="Jayaseelan J.C."/>
            <person name="Lara F."/>
            <person name="Munidasa M."/>
            <person name="Palculict T."/>
            <person name="Patil S."/>
            <person name="Pu L.-L."/>
            <person name="Saada N."/>
            <person name="Tang L."/>
            <person name="Weissenberger G."/>
            <person name="Zhu Y."/>
            <person name="Hemphill L."/>
            <person name="Shang Y."/>
            <person name="Youmans B."/>
            <person name="Ayvaz T."/>
            <person name="Ross M."/>
            <person name="Santibanez J."/>
            <person name="Aqrawi P."/>
            <person name="Gross S."/>
            <person name="Joshi V."/>
            <person name="Fowler G."/>
            <person name="Nazareth L."/>
            <person name="Reid J."/>
            <person name="Worley K."/>
            <person name="Petrosino J."/>
            <person name="Highlander S."/>
            <person name="Gibbs R."/>
        </authorList>
    </citation>
    <scope>NUCLEOTIDE SEQUENCE [LARGE SCALE GENOMIC DNA]</scope>
    <source>
        <strain evidence="1 2">ATCC 33394</strain>
    </source>
</reference>
<dbReference type="InterPro" id="IPR011990">
    <property type="entry name" value="TPR-like_helical_dom_sf"/>
</dbReference>
<comment type="caution">
    <text evidence="1">The sequence shown here is derived from an EMBL/GenBank/DDBJ whole genome shotgun (WGS) entry which is preliminary data.</text>
</comment>
<dbReference type="AlphaFoldDB" id="F0F186"/>
<dbReference type="RefSeq" id="WP_003783845.1">
    <property type="nucleotide sequence ID" value="NZ_GL870929.1"/>
</dbReference>
<gene>
    <name evidence="1" type="ORF">HMPREF9098_1871</name>
</gene>
<sequence length="171" mass="19874">MKTIQPERFSDDDSYEYYADKLARTGCLTPAEHYVFAHFVPFDWDESAVAEHYLRHVCRAARSGYVHALYQLSFVFEYGDYGVAKDAALARRLMGICARKQHPNAIFHAAWQAQDEAERRRLILLAARKRSQAAYLYLADCHAKGRDGFRQNRRLATFYKKRAWADGTWTV</sequence>
<organism evidence="1 2">
    <name type="scientific">Kingella denitrificans ATCC 33394</name>
    <dbReference type="NCBI Taxonomy" id="888741"/>
    <lineage>
        <taxon>Bacteria</taxon>
        <taxon>Pseudomonadati</taxon>
        <taxon>Pseudomonadota</taxon>
        <taxon>Betaproteobacteria</taxon>
        <taxon>Neisseriales</taxon>
        <taxon>Neisseriaceae</taxon>
        <taxon>Kingella</taxon>
    </lineage>
</organism>
<dbReference type="Gene3D" id="1.25.40.10">
    <property type="entry name" value="Tetratricopeptide repeat domain"/>
    <property type="match status" value="1"/>
</dbReference>
<evidence type="ECO:0000313" key="1">
    <source>
        <dbReference type="EMBL" id="EGC16674.1"/>
    </source>
</evidence>
<dbReference type="SMART" id="SM00671">
    <property type="entry name" value="SEL1"/>
    <property type="match status" value="2"/>
</dbReference>